<evidence type="ECO:0000259" key="2">
    <source>
        <dbReference type="PROSITE" id="PS52029"/>
    </source>
</evidence>
<comment type="pathway">
    <text evidence="1">Cell wall biogenesis; peptidoglycan biosynthesis.</text>
</comment>
<dbReference type="AlphaFoldDB" id="A0A317FAQ6"/>
<dbReference type="InterPro" id="IPR005490">
    <property type="entry name" value="LD_TPept_cat_dom"/>
</dbReference>
<gene>
    <name evidence="3" type="ORF">DFH01_21900</name>
</gene>
<keyword evidence="1" id="KW-0133">Cell shape</keyword>
<dbReference type="PANTHER" id="PTHR38589">
    <property type="entry name" value="BLR0621 PROTEIN"/>
    <property type="match status" value="1"/>
</dbReference>
<comment type="caution">
    <text evidence="3">The sequence shown here is derived from an EMBL/GenBank/DDBJ whole genome shotgun (WGS) entry which is preliminary data.</text>
</comment>
<dbReference type="GO" id="GO:0009252">
    <property type="term" value="P:peptidoglycan biosynthetic process"/>
    <property type="evidence" value="ECO:0007669"/>
    <property type="project" value="UniProtKB-KW"/>
</dbReference>
<proteinExistence type="predicted"/>
<dbReference type="OrthoDB" id="9804204at2"/>
<sequence>MPAAEPGFATVTPDGRLILGSLVLRCALGKGGIRPATEKREGDGATPAARMPLRRVLFRADRGPPPRCAVPVEPIAPEDGWCDDPGHRAYNRPVRLPFDASHERLWREDPLYDIVGVLGWNDDPVERGRGSAIFLHLARPDFAPTEGCVALDARDLRAVLAAGLRGVEVLPG</sequence>
<evidence type="ECO:0000313" key="4">
    <source>
        <dbReference type="Proteomes" id="UP000245765"/>
    </source>
</evidence>
<dbReference type="PANTHER" id="PTHR38589:SF1">
    <property type="entry name" value="BLR0621 PROTEIN"/>
    <property type="match status" value="1"/>
</dbReference>
<dbReference type="PROSITE" id="PS52029">
    <property type="entry name" value="LD_TPASE"/>
    <property type="match status" value="1"/>
</dbReference>
<dbReference type="Pfam" id="PF03734">
    <property type="entry name" value="YkuD"/>
    <property type="match status" value="1"/>
</dbReference>
<dbReference type="EMBL" id="QGNA01000005">
    <property type="protein sequence ID" value="PWS34989.1"/>
    <property type="molecule type" value="Genomic_DNA"/>
</dbReference>
<protein>
    <recommendedName>
        <fullName evidence="2">L,D-TPase catalytic domain-containing protein</fullName>
    </recommendedName>
</protein>
<feature type="active site" description="Nucleophile" evidence="1">
    <location>
        <position position="148"/>
    </location>
</feature>
<feature type="active site" description="Proton donor/acceptor" evidence="1">
    <location>
        <position position="136"/>
    </location>
</feature>
<keyword evidence="1" id="KW-0573">Peptidoglycan synthesis</keyword>
<organism evidence="3 4">
    <name type="scientific">Falsiroseomonas bella</name>
    <dbReference type="NCBI Taxonomy" id="2184016"/>
    <lineage>
        <taxon>Bacteria</taxon>
        <taxon>Pseudomonadati</taxon>
        <taxon>Pseudomonadota</taxon>
        <taxon>Alphaproteobacteria</taxon>
        <taxon>Acetobacterales</taxon>
        <taxon>Roseomonadaceae</taxon>
        <taxon>Falsiroseomonas</taxon>
    </lineage>
</organism>
<feature type="domain" description="L,D-TPase catalytic" evidence="2">
    <location>
        <begin position="1"/>
        <end position="172"/>
    </location>
</feature>
<dbReference type="Proteomes" id="UP000245765">
    <property type="component" value="Unassembled WGS sequence"/>
</dbReference>
<evidence type="ECO:0000256" key="1">
    <source>
        <dbReference type="PROSITE-ProRule" id="PRU01373"/>
    </source>
</evidence>
<accession>A0A317FAQ6</accession>
<dbReference type="GO" id="GO:0008360">
    <property type="term" value="P:regulation of cell shape"/>
    <property type="evidence" value="ECO:0007669"/>
    <property type="project" value="UniProtKB-UniRule"/>
</dbReference>
<name>A0A317FAQ6_9PROT</name>
<dbReference type="GO" id="GO:0016740">
    <property type="term" value="F:transferase activity"/>
    <property type="evidence" value="ECO:0007669"/>
    <property type="project" value="InterPro"/>
</dbReference>
<reference evidence="4" key="1">
    <citation type="submission" date="2018-05" db="EMBL/GenBank/DDBJ databases">
        <authorList>
            <person name="Du Z."/>
            <person name="Wang X."/>
        </authorList>
    </citation>
    <scope>NUCLEOTIDE SEQUENCE [LARGE SCALE GENOMIC DNA]</scope>
    <source>
        <strain evidence="4">CQN31</strain>
    </source>
</reference>
<keyword evidence="1" id="KW-0961">Cell wall biogenesis/degradation</keyword>
<evidence type="ECO:0000313" key="3">
    <source>
        <dbReference type="EMBL" id="PWS34989.1"/>
    </source>
</evidence>
<keyword evidence="4" id="KW-1185">Reference proteome</keyword>
<dbReference type="RefSeq" id="WP_109872632.1">
    <property type="nucleotide sequence ID" value="NZ_QGNA01000005.1"/>
</dbReference>
<dbReference type="GO" id="GO:0071555">
    <property type="term" value="P:cell wall organization"/>
    <property type="evidence" value="ECO:0007669"/>
    <property type="project" value="UniProtKB-UniRule"/>
</dbReference>